<feature type="domain" description="AB hydrolase-1" evidence="1">
    <location>
        <begin position="50"/>
        <end position="285"/>
    </location>
</feature>
<protein>
    <submittedName>
        <fullName evidence="2">Lysophospholipase</fullName>
    </submittedName>
</protein>
<evidence type="ECO:0000313" key="3">
    <source>
        <dbReference type="Proteomes" id="UP000031364"/>
    </source>
</evidence>
<reference evidence="2 3" key="1">
    <citation type="journal article" date="2014" name="Int. J. Syst. Evol. Microbiol.">
        <title>Nocardia vulneris sp. nov., isolated from wounds of human patients in North America.</title>
        <authorList>
            <person name="Lasker B.A."/>
            <person name="Bell M."/>
            <person name="Klenk H.P."/>
            <person name="Sproer C."/>
            <person name="Schumann C."/>
            <person name="Schumann P."/>
            <person name="Brown J.M."/>
        </authorList>
    </citation>
    <scope>NUCLEOTIDE SEQUENCE [LARGE SCALE GENOMIC DNA]</scope>
    <source>
        <strain evidence="2 3">W9851</strain>
    </source>
</reference>
<dbReference type="InterPro" id="IPR000073">
    <property type="entry name" value="AB_hydrolase_1"/>
</dbReference>
<accession>A0ABR4Z3W0</accession>
<dbReference type="InterPro" id="IPR029058">
    <property type="entry name" value="AB_hydrolase_fold"/>
</dbReference>
<dbReference type="PANTHER" id="PTHR43689:SF8">
    <property type="entry name" value="ALPHA_BETA-HYDROLASES SUPERFAMILY PROTEIN"/>
    <property type="match status" value="1"/>
</dbReference>
<keyword evidence="3" id="KW-1185">Reference proteome</keyword>
<dbReference type="RefSeq" id="WP_043681482.1">
    <property type="nucleotide sequence ID" value="NZ_BDCI01000050.1"/>
</dbReference>
<sequence length="304" mass="33423">MERPDYARFLPAEYRSEPLIEPLSTWWPWRGRRVHIARAVDPAATVRMMIIHGGGGYAGALWPLAALAARTRIEVLAPDLPLYGDTVEPDPGSVRYGDWVELLVDLVRAEQAADTRPLMLFGASMGGMLAYEVAARHGGIAHVLATCLLDPADPVARRAAVRFAWTSGFAPTALRAADPLFGRLRVPIRWLADLRNMSLDPALSRLCATDPKGGGVRVPLRFLSGFLDYRHTSPETFAAAPLTLVHPANDRWTPPESSLRFLRRIPERTAVVLLANCGHYPIEQPGLTQLEDTLRAVAETVRSA</sequence>
<dbReference type="SUPFAM" id="SSF53474">
    <property type="entry name" value="alpha/beta-Hydrolases"/>
    <property type="match status" value="1"/>
</dbReference>
<dbReference type="Proteomes" id="UP000031364">
    <property type="component" value="Unassembled WGS sequence"/>
</dbReference>
<name>A0ABR4Z3W0_9NOCA</name>
<evidence type="ECO:0000259" key="1">
    <source>
        <dbReference type="Pfam" id="PF12697"/>
    </source>
</evidence>
<dbReference type="PANTHER" id="PTHR43689">
    <property type="entry name" value="HYDROLASE"/>
    <property type="match status" value="1"/>
</dbReference>
<evidence type="ECO:0000313" key="2">
    <source>
        <dbReference type="EMBL" id="KIA60035.1"/>
    </source>
</evidence>
<dbReference type="EMBL" id="JNFP01000082">
    <property type="protein sequence ID" value="KIA60035.1"/>
    <property type="molecule type" value="Genomic_DNA"/>
</dbReference>
<gene>
    <name evidence="2" type="ORF">FG87_39350</name>
</gene>
<proteinExistence type="predicted"/>
<dbReference type="Gene3D" id="3.40.50.1820">
    <property type="entry name" value="alpha/beta hydrolase"/>
    <property type="match status" value="1"/>
</dbReference>
<dbReference type="Pfam" id="PF12697">
    <property type="entry name" value="Abhydrolase_6"/>
    <property type="match status" value="1"/>
</dbReference>
<comment type="caution">
    <text evidence="2">The sequence shown here is derived from an EMBL/GenBank/DDBJ whole genome shotgun (WGS) entry which is preliminary data.</text>
</comment>
<organism evidence="2 3">
    <name type="scientific">Nocardia vulneris</name>
    <dbReference type="NCBI Taxonomy" id="1141657"/>
    <lineage>
        <taxon>Bacteria</taxon>
        <taxon>Bacillati</taxon>
        <taxon>Actinomycetota</taxon>
        <taxon>Actinomycetes</taxon>
        <taxon>Mycobacteriales</taxon>
        <taxon>Nocardiaceae</taxon>
        <taxon>Nocardia</taxon>
    </lineage>
</organism>